<dbReference type="SUPFAM" id="SSF56281">
    <property type="entry name" value="Metallo-hydrolase/oxidoreductase"/>
    <property type="match status" value="1"/>
</dbReference>
<gene>
    <name evidence="8" type="ORF">PVL29_016109</name>
</gene>
<evidence type="ECO:0000313" key="9">
    <source>
        <dbReference type="Proteomes" id="UP001168098"/>
    </source>
</evidence>
<dbReference type="InterPro" id="IPR011108">
    <property type="entry name" value="RMMBL"/>
</dbReference>
<dbReference type="PANTHER" id="PTHR11203:SF11">
    <property type="entry name" value="CLEAVAGE AND POLYADENYLATION SPECIFICITY FACTOR SUBUNIT 3"/>
    <property type="match status" value="1"/>
</dbReference>
<dbReference type="InterPro" id="IPR036866">
    <property type="entry name" value="RibonucZ/Hydroxyglut_hydro"/>
</dbReference>
<evidence type="ECO:0000256" key="4">
    <source>
        <dbReference type="ARBA" id="ARBA00022801"/>
    </source>
</evidence>
<evidence type="ECO:0008006" key="10">
    <source>
        <dbReference type="Google" id="ProtNLM"/>
    </source>
</evidence>
<organism evidence="8 9">
    <name type="scientific">Vitis rotundifolia</name>
    <name type="common">Muscadine grape</name>
    <dbReference type="NCBI Taxonomy" id="103349"/>
    <lineage>
        <taxon>Eukaryota</taxon>
        <taxon>Viridiplantae</taxon>
        <taxon>Streptophyta</taxon>
        <taxon>Embryophyta</taxon>
        <taxon>Tracheophyta</taxon>
        <taxon>Spermatophyta</taxon>
        <taxon>Magnoliopsida</taxon>
        <taxon>eudicotyledons</taxon>
        <taxon>Gunneridae</taxon>
        <taxon>Pentapetalae</taxon>
        <taxon>rosids</taxon>
        <taxon>Vitales</taxon>
        <taxon>Vitaceae</taxon>
        <taxon>Viteae</taxon>
        <taxon>Vitis</taxon>
    </lineage>
</organism>
<reference evidence="8 9" key="1">
    <citation type="journal article" date="2023" name="BMC Biotechnol.">
        <title>Vitis rotundifolia cv Carlos genome sequencing.</title>
        <authorList>
            <person name="Huff M."/>
            <person name="Hulse-Kemp A."/>
            <person name="Scheffler B."/>
            <person name="Youngblood R."/>
            <person name="Simpson S."/>
            <person name="Babiker E."/>
            <person name="Staton M."/>
        </authorList>
    </citation>
    <scope>NUCLEOTIDE SEQUENCE [LARGE SCALE GENOMIC DNA]</scope>
    <source>
        <tissue evidence="8">Leaf</tissue>
    </source>
</reference>
<dbReference type="GO" id="GO:0004534">
    <property type="term" value="F:5'-3' RNA exonuclease activity"/>
    <property type="evidence" value="ECO:0007669"/>
    <property type="project" value="TreeGrafter"/>
</dbReference>
<keyword evidence="3" id="KW-0540">Nuclease</keyword>
<dbReference type="FunFam" id="3.40.50.10890:FF:000001">
    <property type="entry name" value="Cleavage and polyadenylation specificity factor subunit 3"/>
    <property type="match status" value="1"/>
</dbReference>
<dbReference type="SMART" id="SM01098">
    <property type="entry name" value="CPSF73-100_C"/>
    <property type="match status" value="1"/>
</dbReference>
<dbReference type="GO" id="GO:0004521">
    <property type="term" value="F:RNA endonuclease activity"/>
    <property type="evidence" value="ECO:0007669"/>
    <property type="project" value="TreeGrafter"/>
</dbReference>
<accession>A0AA39DKC2</accession>
<dbReference type="InterPro" id="IPR021718">
    <property type="entry name" value="CPSF73-100_C"/>
</dbReference>
<dbReference type="FunFam" id="3.60.15.10:FF:000161">
    <property type="entry name" value="Predicted protein"/>
    <property type="match status" value="1"/>
</dbReference>
<dbReference type="Proteomes" id="UP001168098">
    <property type="component" value="Unassembled WGS sequence"/>
</dbReference>
<comment type="caution">
    <text evidence="8">The sequence shown here is derived from an EMBL/GenBank/DDBJ whole genome shotgun (WGS) entry which is preliminary data.</text>
</comment>
<dbReference type="InterPro" id="IPR001279">
    <property type="entry name" value="Metallo-B-lactamas"/>
</dbReference>
<dbReference type="InterPro" id="IPR050698">
    <property type="entry name" value="MBL"/>
</dbReference>
<protein>
    <recommendedName>
        <fullName evidence="10">Cleavage and polyadenylation specificity factor subunit 3-I</fullName>
    </recommendedName>
</protein>
<dbReference type="InterPro" id="IPR022712">
    <property type="entry name" value="Beta_Casp"/>
</dbReference>
<dbReference type="Gene3D" id="3.40.50.10890">
    <property type="match status" value="1"/>
</dbReference>
<dbReference type="Pfam" id="PF16661">
    <property type="entry name" value="Lactamase_B_6"/>
    <property type="match status" value="1"/>
</dbReference>
<comment type="subcellular location">
    <subcellularLocation>
        <location evidence="1">Nucleus</location>
    </subcellularLocation>
</comment>
<sequence length="629" mass="70445">MKWAVPVSTCPIKGKPYCFHLDHAASLPYFLEKTTFKGRVFMTHATKAIYKLLLSDYVKVSKVSVEDMLYDEQDILRSMDKIEVIDFHQTLEVNGIRFWCYTAGHVLGAAMFMVDIAGVRVLYTGDYSREEDRHLRAAEIPQFCPDICIIESTYGVQLHQPRHVREKRFTDAIHSTISQGGRVLIPAYALGRAQELLLILDEYWSNHPDLHNVPIYYASPLAKRCMAVYQTYINSMNERISNQFANSNPFDFKHISPLKSIENFNDVGPSVVMASPGGLQSGLSRQLFDMWCSDKKNACVLPGYVVEGTLAKTIINEPKEVTSMNGLTAPLNMQVHYISFSAHADFAQTSTFLKELMPPNIILVHGEANEMGRLKQKLITQFADCNTKIISPKNCQSVEMYFNSEKMAKTIGRLAEKTPEVGETVSGLLVKKGFTYQIMAPDDLHVFSQLSTANVTQRITIPYTGAFGVIKHRLKQIYESVESLPDEESEVPAFRVHERVTVKHESEKHISLHWTSDPISDMVSDSIVALVLNISLEIPKVVVESEAIKTEEENGKKAEKVIHALLVSLFGDVKLGGNGNLVISVDGNVVHLDKQSGNVEGENEGLKERVRVAFQRIQNAVKPIPPSVS</sequence>
<proteinExistence type="predicted"/>
<dbReference type="SMART" id="SM01027">
    <property type="entry name" value="Beta-Casp"/>
    <property type="match status" value="1"/>
</dbReference>
<dbReference type="Pfam" id="PF10996">
    <property type="entry name" value="Beta-Casp"/>
    <property type="match status" value="1"/>
</dbReference>
<dbReference type="AlphaFoldDB" id="A0AA39DKC2"/>
<evidence type="ECO:0000256" key="1">
    <source>
        <dbReference type="ARBA" id="ARBA00004123"/>
    </source>
</evidence>
<keyword evidence="2" id="KW-0507">mRNA processing</keyword>
<evidence type="ECO:0000259" key="6">
    <source>
        <dbReference type="SMART" id="SM01027"/>
    </source>
</evidence>
<dbReference type="GO" id="GO:0005847">
    <property type="term" value="C:mRNA cleavage and polyadenylation specificity factor complex"/>
    <property type="evidence" value="ECO:0007669"/>
    <property type="project" value="TreeGrafter"/>
</dbReference>
<keyword evidence="4" id="KW-0378">Hydrolase</keyword>
<evidence type="ECO:0000313" key="8">
    <source>
        <dbReference type="EMBL" id="KAJ9687491.1"/>
    </source>
</evidence>
<dbReference type="Gene3D" id="3.60.15.10">
    <property type="entry name" value="Ribonuclease Z/Hydroxyacylglutathione hydrolase-like"/>
    <property type="match status" value="1"/>
</dbReference>
<dbReference type="GO" id="GO:0006398">
    <property type="term" value="P:mRNA 3'-end processing by stem-loop binding and cleavage"/>
    <property type="evidence" value="ECO:0007669"/>
    <property type="project" value="TreeGrafter"/>
</dbReference>
<keyword evidence="9" id="KW-1185">Reference proteome</keyword>
<dbReference type="GO" id="GO:0003723">
    <property type="term" value="F:RNA binding"/>
    <property type="evidence" value="ECO:0007669"/>
    <property type="project" value="TreeGrafter"/>
</dbReference>
<dbReference type="Pfam" id="PF07521">
    <property type="entry name" value="RMMBL"/>
    <property type="match status" value="1"/>
</dbReference>
<dbReference type="EMBL" id="JARBHA010000012">
    <property type="protein sequence ID" value="KAJ9687491.1"/>
    <property type="molecule type" value="Genomic_DNA"/>
</dbReference>
<keyword evidence="5" id="KW-0539">Nucleus</keyword>
<dbReference type="Pfam" id="PF11718">
    <property type="entry name" value="CPSF73-100_C"/>
    <property type="match status" value="1"/>
</dbReference>
<evidence type="ECO:0000256" key="2">
    <source>
        <dbReference type="ARBA" id="ARBA00022664"/>
    </source>
</evidence>
<evidence type="ECO:0000259" key="7">
    <source>
        <dbReference type="SMART" id="SM01098"/>
    </source>
</evidence>
<evidence type="ECO:0000256" key="5">
    <source>
        <dbReference type="ARBA" id="ARBA00023242"/>
    </source>
</evidence>
<feature type="domain" description="Beta-Casp" evidence="6">
    <location>
        <begin position="193"/>
        <end position="314"/>
    </location>
</feature>
<feature type="domain" description="Pre-mRNA 3'-end-processing endonuclease polyadenylation factor C-term" evidence="7">
    <location>
        <begin position="421"/>
        <end position="624"/>
    </location>
</feature>
<dbReference type="PANTHER" id="PTHR11203">
    <property type="entry name" value="CLEAVAGE AND POLYADENYLATION SPECIFICITY FACTOR FAMILY MEMBER"/>
    <property type="match status" value="1"/>
</dbReference>
<name>A0AA39DKC2_VITRO</name>
<evidence type="ECO:0000256" key="3">
    <source>
        <dbReference type="ARBA" id="ARBA00022722"/>
    </source>
</evidence>